<dbReference type="GeneID" id="78250444"/>
<dbReference type="Proteomes" id="UP000016943">
    <property type="component" value="Chromosome"/>
</dbReference>
<dbReference type="Gene3D" id="3.40.50.720">
    <property type="entry name" value="NAD(P)-binding Rossmann-like Domain"/>
    <property type="match status" value="1"/>
</dbReference>
<accession>U3GYI5</accession>
<evidence type="ECO:0000313" key="4">
    <source>
        <dbReference type="Proteomes" id="UP000016943"/>
    </source>
</evidence>
<dbReference type="OrthoDB" id="9776294at2"/>
<dbReference type="PROSITE" id="PS51201">
    <property type="entry name" value="RCK_N"/>
    <property type="match status" value="1"/>
</dbReference>
<reference evidence="3 4" key="1">
    <citation type="journal article" date="2013" name="Genome Announc.">
        <title>Whole-Genome Sequence of the Clinical Strain Corynebacterium argentoratense DSM 44202, Isolated from a Human Throat Specimen.</title>
        <authorList>
            <person name="Bomholt C."/>
            <person name="Glaub A."/>
            <person name="Gravermann K."/>
            <person name="Albersmeier A."/>
            <person name="Brinkrolf K."/>
            <person name="Ruckert C."/>
            <person name="Tauch A."/>
        </authorList>
    </citation>
    <scope>NUCLEOTIDE SEQUENCE [LARGE SCALE GENOMIC DNA]</scope>
    <source>
        <strain evidence="3">DSM 44202</strain>
    </source>
</reference>
<keyword evidence="4" id="KW-1185">Reference proteome</keyword>
<dbReference type="eggNOG" id="COG0569">
    <property type="taxonomic scope" value="Bacteria"/>
</dbReference>
<dbReference type="PROSITE" id="PS51202">
    <property type="entry name" value="RCK_C"/>
    <property type="match status" value="1"/>
</dbReference>
<sequence length="217" mass="22953">MFSSRGSKTPPVIILGLGRFGLALGEELVHSGVEVLGVDADENIVSAAAQVLTHVVTADTTNIEALKQLSVHEAQRVVIAIGSDMGASVLTASAVIDLGVSSVWAKADNDSHAKILNKIGVHHVVRPERDTGRRVAHLMSGRLEEYIEFDRNFAMVKLAPPVSMIGKPIEQCPVSIVAIKPAEGVFSLPEPGTVLQPGDLVIAAGPVRELEKFGESD</sequence>
<dbReference type="InterPro" id="IPR036721">
    <property type="entry name" value="RCK_C_sf"/>
</dbReference>
<name>U3GYI5_9CORY</name>
<dbReference type="Pfam" id="PF02254">
    <property type="entry name" value="TrkA_N"/>
    <property type="match status" value="1"/>
</dbReference>
<dbReference type="InterPro" id="IPR003148">
    <property type="entry name" value="RCK_N"/>
</dbReference>
<dbReference type="KEGG" id="caz:CARG_08515"/>
<proteinExistence type="predicted"/>
<evidence type="ECO:0000259" key="1">
    <source>
        <dbReference type="PROSITE" id="PS51201"/>
    </source>
</evidence>
<dbReference type="HOGENOM" id="CLU_046525_3_1_11"/>
<dbReference type="InterPro" id="IPR050721">
    <property type="entry name" value="Trk_Ktr_HKT_K-transport"/>
</dbReference>
<dbReference type="InterPro" id="IPR006037">
    <property type="entry name" value="RCK_C"/>
</dbReference>
<protein>
    <recommendedName>
        <fullName evidence="5">Potassium transporter</fullName>
    </recommendedName>
</protein>
<dbReference type="RefSeq" id="WP_021012198.1">
    <property type="nucleotide sequence ID" value="NC_022198.1"/>
</dbReference>
<dbReference type="GO" id="GO:0008324">
    <property type="term" value="F:monoatomic cation transmembrane transporter activity"/>
    <property type="evidence" value="ECO:0007669"/>
    <property type="project" value="InterPro"/>
</dbReference>
<dbReference type="PANTHER" id="PTHR43833">
    <property type="entry name" value="POTASSIUM CHANNEL PROTEIN 2-RELATED-RELATED"/>
    <property type="match status" value="1"/>
</dbReference>
<organism evidence="3 4">
    <name type="scientific">Corynebacterium argentoratense DSM 44202</name>
    <dbReference type="NCBI Taxonomy" id="1348662"/>
    <lineage>
        <taxon>Bacteria</taxon>
        <taxon>Bacillati</taxon>
        <taxon>Actinomycetota</taxon>
        <taxon>Actinomycetes</taxon>
        <taxon>Mycobacteriales</taxon>
        <taxon>Corynebacteriaceae</taxon>
        <taxon>Corynebacterium</taxon>
    </lineage>
</organism>
<dbReference type="SUPFAM" id="SSF51735">
    <property type="entry name" value="NAD(P)-binding Rossmann-fold domains"/>
    <property type="match status" value="1"/>
</dbReference>
<dbReference type="SUPFAM" id="SSF116726">
    <property type="entry name" value="TrkA C-terminal domain-like"/>
    <property type="match status" value="1"/>
</dbReference>
<dbReference type="AlphaFoldDB" id="U3GYI5"/>
<evidence type="ECO:0000313" key="3">
    <source>
        <dbReference type="EMBL" id="AGU15803.1"/>
    </source>
</evidence>
<evidence type="ECO:0000259" key="2">
    <source>
        <dbReference type="PROSITE" id="PS51202"/>
    </source>
</evidence>
<feature type="domain" description="RCK N-terminal" evidence="1">
    <location>
        <begin position="9"/>
        <end position="125"/>
    </location>
</feature>
<dbReference type="InterPro" id="IPR036291">
    <property type="entry name" value="NAD(P)-bd_dom_sf"/>
</dbReference>
<dbReference type="PANTHER" id="PTHR43833:SF7">
    <property type="entry name" value="KTR SYSTEM POTASSIUM UPTAKE PROTEIN C"/>
    <property type="match status" value="1"/>
</dbReference>
<dbReference type="STRING" id="1348662.CARG_08515"/>
<evidence type="ECO:0008006" key="5">
    <source>
        <dbReference type="Google" id="ProtNLM"/>
    </source>
</evidence>
<dbReference type="EMBL" id="CP006365">
    <property type="protein sequence ID" value="AGU15803.1"/>
    <property type="molecule type" value="Genomic_DNA"/>
</dbReference>
<dbReference type="GO" id="GO:0006813">
    <property type="term" value="P:potassium ion transport"/>
    <property type="evidence" value="ECO:0007669"/>
    <property type="project" value="InterPro"/>
</dbReference>
<gene>
    <name evidence="3" type="ORF">CARG_08515</name>
</gene>
<dbReference type="Gene3D" id="3.30.70.1450">
    <property type="entry name" value="Regulator of K+ conductance, C-terminal domain"/>
    <property type="match status" value="1"/>
</dbReference>
<dbReference type="PATRIC" id="fig|1348662.3.peg.1679"/>
<feature type="domain" description="RCK C-terminal" evidence="2">
    <location>
        <begin position="141"/>
        <end position="217"/>
    </location>
</feature>